<gene>
    <name evidence="1" type="ORF">FIBSPDRAFT_980175</name>
</gene>
<keyword evidence="1" id="KW-0378">Hydrolase</keyword>
<name>A0A166D8W0_9AGAM</name>
<proteinExistence type="predicted"/>
<dbReference type="STRING" id="436010.A0A166D8W0"/>
<organism evidence="1 2">
    <name type="scientific">Athelia psychrophila</name>
    <dbReference type="NCBI Taxonomy" id="1759441"/>
    <lineage>
        <taxon>Eukaryota</taxon>
        <taxon>Fungi</taxon>
        <taxon>Dikarya</taxon>
        <taxon>Basidiomycota</taxon>
        <taxon>Agaricomycotina</taxon>
        <taxon>Agaricomycetes</taxon>
        <taxon>Agaricomycetidae</taxon>
        <taxon>Atheliales</taxon>
        <taxon>Atheliaceae</taxon>
        <taxon>Athelia</taxon>
    </lineage>
</organism>
<reference evidence="1 2" key="1">
    <citation type="journal article" date="2016" name="Mol. Biol. Evol.">
        <title>Comparative Genomics of Early-Diverging Mushroom-Forming Fungi Provides Insights into the Origins of Lignocellulose Decay Capabilities.</title>
        <authorList>
            <person name="Nagy L.G."/>
            <person name="Riley R."/>
            <person name="Tritt A."/>
            <person name="Adam C."/>
            <person name="Daum C."/>
            <person name="Floudas D."/>
            <person name="Sun H."/>
            <person name="Yadav J.S."/>
            <person name="Pangilinan J."/>
            <person name="Larsson K.H."/>
            <person name="Matsuura K."/>
            <person name="Barry K."/>
            <person name="Labutti K."/>
            <person name="Kuo R."/>
            <person name="Ohm R.A."/>
            <person name="Bhattacharya S.S."/>
            <person name="Shirouzu T."/>
            <person name="Yoshinaga Y."/>
            <person name="Martin F.M."/>
            <person name="Grigoriev I.V."/>
            <person name="Hibbett D.S."/>
        </authorList>
    </citation>
    <scope>NUCLEOTIDE SEQUENCE [LARGE SCALE GENOMIC DNA]</scope>
    <source>
        <strain evidence="1 2">CBS 109695</strain>
    </source>
</reference>
<dbReference type="EMBL" id="KV417617">
    <property type="protein sequence ID" value="KZP14448.1"/>
    <property type="molecule type" value="Genomic_DNA"/>
</dbReference>
<sequence length="306" mass="33316">MTVLRGVLDEGGSELAVLLWWHSAVSMIPYAMKRVALTDMPDINSEETSEALSALALIQGSFAFGKRRAKYSGWLPFLVSELPNDLETWAALVRAYRILGECIWWLRSPTRHICPRGLELEYLLYQSVTTRTLGARYVPASNNPVLQSGEAWLSIQTTDSLLPQYGAIEHKQEEARSPRSLTQTGYANLQASESANSSILHTCAAYPGSIGHIDTYFDAQKLVLNISLCSDCCGHVFVEYGNNVIEAGNPQYGDAYFELNYIKVYSLEGASLLSSSSHNYLSPSSAISTGAALTSAPSTVVASATA</sequence>
<evidence type="ECO:0000313" key="1">
    <source>
        <dbReference type="EMBL" id="KZP14448.1"/>
    </source>
</evidence>
<evidence type="ECO:0000313" key="2">
    <source>
        <dbReference type="Proteomes" id="UP000076532"/>
    </source>
</evidence>
<accession>A0A166D8W0</accession>
<dbReference type="AlphaFoldDB" id="A0A166D8W0"/>
<keyword evidence="2" id="KW-1185">Reference proteome</keyword>
<dbReference type="Gene3D" id="2.60.120.200">
    <property type="match status" value="1"/>
</dbReference>
<dbReference type="Proteomes" id="UP000076532">
    <property type="component" value="Unassembled WGS sequence"/>
</dbReference>
<protein>
    <submittedName>
        <fullName evidence="1">Glycoside hydrolase family 16 protein</fullName>
    </submittedName>
</protein>
<dbReference type="GO" id="GO:0016787">
    <property type="term" value="F:hydrolase activity"/>
    <property type="evidence" value="ECO:0007669"/>
    <property type="project" value="UniProtKB-KW"/>
</dbReference>
<dbReference type="Pfam" id="PF26113">
    <property type="entry name" value="GH16_XgeA"/>
    <property type="match status" value="1"/>
</dbReference>